<feature type="compositionally biased region" description="Polar residues" evidence="1">
    <location>
        <begin position="310"/>
        <end position="324"/>
    </location>
</feature>
<protein>
    <recommendedName>
        <fullName evidence="4">TeaA receptor TeaR</fullName>
    </recommendedName>
</protein>
<keyword evidence="3" id="KW-1185">Reference proteome</keyword>
<feature type="compositionally biased region" description="Low complexity" evidence="1">
    <location>
        <begin position="1"/>
        <end position="15"/>
    </location>
</feature>
<feature type="compositionally biased region" description="Low complexity" evidence="1">
    <location>
        <begin position="50"/>
        <end position="60"/>
    </location>
</feature>
<dbReference type="Proteomes" id="UP000184188">
    <property type="component" value="Unassembled WGS sequence"/>
</dbReference>
<dbReference type="VEuPathDB" id="FungiDB:ASPZODRAFT_151076"/>
<feature type="compositionally biased region" description="Basic and acidic residues" evidence="1">
    <location>
        <begin position="38"/>
        <end position="49"/>
    </location>
</feature>
<evidence type="ECO:0000313" key="2">
    <source>
        <dbReference type="EMBL" id="OJJ47593.1"/>
    </source>
</evidence>
<proteinExistence type="predicted"/>
<feature type="compositionally biased region" description="Low complexity" evidence="1">
    <location>
        <begin position="331"/>
        <end position="346"/>
    </location>
</feature>
<accession>A0A1L9SKG8</accession>
<evidence type="ECO:0000313" key="3">
    <source>
        <dbReference type="Proteomes" id="UP000184188"/>
    </source>
</evidence>
<reference evidence="3" key="1">
    <citation type="journal article" date="2017" name="Genome Biol.">
        <title>Comparative genomics reveals high biological diversity and specific adaptations in the industrially and medically important fungal genus Aspergillus.</title>
        <authorList>
            <person name="de Vries R.P."/>
            <person name="Riley R."/>
            <person name="Wiebenga A."/>
            <person name="Aguilar-Osorio G."/>
            <person name="Amillis S."/>
            <person name="Uchima C.A."/>
            <person name="Anderluh G."/>
            <person name="Asadollahi M."/>
            <person name="Askin M."/>
            <person name="Barry K."/>
            <person name="Battaglia E."/>
            <person name="Bayram O."/>
            <person name="Benocci T."/>
            <person name="Braus-Stromeyer S.A."/>
            <person name="Caldana C."/>
            <person name="Canovas D."/>
            <person name="Cerqueira G.C."/>
            <person name="Chen F."/>
            <person name="Chen W."/>
            <person name="Choi C."/>
            <person name="Clum A."/>
            <person name="Dos Santos R.A."/>
            <person name="Damasio A.R."/>
            <person name="Diallinas G."/>
            <person name="Emri T."/>
            <person name="Fekete E."/>
            <person name="Flipphi M."/>
            <person name="Freyberg S."/>
            <person name="Gallo A."/>
            <person name="Gournas C."/>
            <person name="Habgood R."/>
            <person name="Hainaut M."/>
            <person name="Harispe M.L."/>
            <person name="Henrissat B."/>
            <person name="Hilden K.S."/>
            <person name="Hope R."/>
            <person name="Hossain A."/>
            <person name="Karabika E."/>
            <person name="Karaffa L."/>
            <person name="Karanyi Z."/>
            <person name="Krasevec N."/>
            <person name="Kuo A."/>
            <person name="Kusch H."/>
            <person name="LaButti K."/>
            <person name="Lagendijk E.L."/>
            <person name="Lapidus A."/>
            <person name="Levasseur A."/>
            <person name="Lindquist E."/>
            <person name="Lipzen A."/>
            <person name="Logrieco A.F."/>
            <person name="MacCabe A."/>
            <person name="Maekelae M.R."/>
            <person name="Malavazi I."/>
            <person name="Melin P."/>
            <person name="Meyer V."/>
            <person name="Mielnichuk N."/>
            <person name="Miskei M."/>
            <person name="Molnar A.P."/>
            <person name="Mule G."/>
            <person name="Ngan C.Y."/>
            <person name="Orejas M."/>
            <person name="Orosz E."/>
            <person name="Ouedraogo J.P."/>
            <person name="Overkamp K.M."/>
            <person name="Park H.-S."/>
            <person name="Perrone G."/>
            <person name="Piumi F."/>
            <person name="Punt P.J."/>
            <person name="Ram A.F."/>
            <person name="Ramon A."/>
            <person name="Rauscher S."/>
            <person name="Record E."/>
            <person name="Riano-Pachon D.M."/>
            <person name="Robert V."/>
            <person name="Roehrig J."/>
            <person name="Ruller R."/>
            <person name="Salamov A."/>
            <person name="Salih N.S."/>
            <person name="Samson R.A."/>
            <person name="Sandor E."/>
            <person name="Sanguinetti M."/>
            <person name="Schuetze T."/>
            <person name="Sepcic K."/>
            <person name="Shelest E."/>
            <person name="Sherlock G."/>
            <person name="Sophianopoulou V."/>
            <person name="Squina F.M."/>
            <person name="Sun H."/>
            <person name="Susca A."/>
            <person name="Todd R.B."/>
            <person name="Tsang A."/>
            <person name="Unkles S.E."/>
            <person name="van de Wiele N."/>
            <person name="van Rossen-Uffink D."/>
            <person name="Oliveira J.V."/>
            <person name="Vesth T.C."/>
            <person name="Visser J."/>
            <person name="Yu J.-H."/>
            <person name="Zhou M."/>
            <person name="Andersen M.R."/>
            <person name="Archer D.B."/>
            <person name="Baker S.E."/>
            <person name="Benoit I."/>
            <person name="Brakhage A.A."/>
            <person name="Braus G.H."/>
            <person name="Fischer R."/>
            <person name="Frisvad J.C."/>
            <person name="Goldman G.H."/>
            <person name="Houbraken J."/>
            <person name="Oakley B."/>
            <person name="Pocsi I."/>
            <person name="Scazzocchio C."/>
            <person name="Seiboth B."/>
            <person name="vanKuyk P.A."/>
            <person name="Wortman J."/>
            <person name="Dyer P.S."/>
            <person name="Grigoriev I.V."/>
        </authorList>
    </citation>
    <scope>NUCLEOTIDE SEQUENCE [LARGE SCALE GENOMIC DNA]</scope>
    <source>
        <strain evidence="3">CBS 506.65</strain>
    </source>
</reference>
<feature type="compositionally biased region" description="Basic and acidic residues" evidence="1">
    <location>
        <begin position="411"/>
        <end position="430"/>
    </location>
</feature>
<dbReference type="GeneID" id="34612162"/>
<name>A0A1L9SKG8_9EURO</name>
<feature type="compositionally biased region" description="Polar residues" evidence="1">
    <location>
        <begin position="356"/>
        <end position="369"/>
    </location>
</feature>
<feature type="region of interest" description="Disordered" evidence="1">
    <location>
        <begin position="119"/>
        <end position="195"/>
    </location>
</feature>
<dbReference type="AlphaFoldDB" id="A0A1L9SKG8"/>
<feature type="region of interest" description="Disordered" evidence="1">
    <location>
        <begin position="38"/>
        <end position="98"/>
    </location>
</feature>
<evidence type="ECO:0000256" key="1">
    <source>
        <dbReference type="SAM" id="MobiDB-lite"/>
    </source>
</evidence>
<feature type="compositionally biased region" description="Basic and acidic residues" evidence="1">
    <location>
        <begin position="370"/>
        <end position="382"/>
    </location>
</feature>
<dbReference type="RefSeq" id="XP_022582103.1">
    <property type="nucleotide sequence ID" value="XM_022725697.1"/>
</dbReference>
<gene>
    <name evidence="2" type="ORF">ASPZODRAFT_151076</name>
</gene>
<dbReference type="OrthoDB" id="418495at2759"/>
<feature type="region of interest" description="Disordered" evidence="1">
    <location>
        <begin position="238"/>
        <end position="546"/>
    </location>
</feature>
<feature type="region of interest" description="Disordered" evidence="1">
    <location>
        <begin position="1"/>
        <end position="20"/>
    </location>
</feature>
<dbReference type="EMBL" id="KV878340">
    <property type="protein sequence ID" value="OJJ47593.1"/>
    <property type="molecule type" value="Genomic_DNA"/>
</dbReference>
<dbReference type="STRING" id="1073090.A0A1L9SKG8"/>
<evidence type="ECO:0008006" key="4">
    <source>
        <dbReference type="Google" id="ProtNLM"/>
    </source>
</evidence>
<feature type="compositionally biased region" description="Basic and acidic residues" evidence="1">
    <location>
        <begin position="185"/>
        <end position="195"/>
    </location>
</feature>
<feature type="compositionally biased region" description="Basic and acidic residues" evidence="1">
    <location>
        <begin position="65"/>
        <end position="89"/>
    </location>
</feature>
<sequence length="546" mass="59533">MAGATAATYSADALTSPGSVDVNQQQWEYAVPLVQDDAYTRSRSSHDRASNLSQSSSRSRPVPAADHHSSYRKGERPSRERNGHGYRPEDDPDNTNWIHRDKLARIESEELQQILYHRRMRPESKASSTHRGRSHEPPPSNGGMNGSYASSPSSEQHTEPWPSLRDDQPSQFIHAGMLDRDDEDGLHLMDDDRRNWDLRRPEEIAAEDDRGLAGMYRNPGLRKSSSRIPIATTSPVPIASDYVGRESPFQYTQQALTDGDEEENEHSGTGKPRRASEPTTIDTLENAVMSTSTPGSRPGSRGLLGAPTKRSVSSNNNHNKTPSASLKGRPTAGAAGVSSSTSSSTARKTLPKPRAASTNSTAGTTQRPTTRGENRAINRPEGDPPWLATMYKPDPRLPPDQQMVPTHARKLQQEQWEKEGKTPTTYDRDFAPLAVHRSTDQQPPAPAATEGEGGNEQDAAQAPVVPEIPSPLLTEKPPVEVDMISKSPKSPEPGTRPTTATGYSPMPKVHSTPPMGLTQTPKWNPPVVTAQEPPKEKSGCGCCTVM</sequence>
<feature type="compositionally biased region" description="Polar residues" evidence="1">
    <location>
        <begin position="277"/>
        <end position="295"/>
    </location>
</feature>
<organism evidence="2 3">
    <name type="scientific">Penicilliopsis zonata CBS 506.65</name>
    <dbReference type="NCBI Taxonomy" id="1073090"/>
    <lineage>
        <taxon>Eukaryota</taxon>
        <taxon>Fungi</taxon>
        <taxon>Dikarya</taxon>
        <taxon>Ascomycota</taxon>
        <taxon>Pezizomycotina</taxon>
        <taxon>Eurotiomycetes</taxon>
        <taxon>Eurotiomycetidae</taxon>
        <taxon>Eurotiales</taxon>
        <taxon>Aspergillaceae</taxon>
        <taxon>Penicilliopsis</taxon>
    </lineage>
</organism>